<organism evidence="2 3">
    <name type="scientific">Nocardiopsis ansamitocini</name>
    <dbReference type="NCBI Taxonomy" id="1670832"/>
    <lineage>
        <taxon>Bacteria</taxon>
        <taxon>Bacillati</taxon>
        <taxon>Actinomycetota</taxon>
        <taxon>Actinomycetes</taxon>
        <taxon>Streptosporangiales</taxon>
        <taxon>Nocardiopsidaceae</taxon>
        <taxon>Nocardiopsis</taxon>
    </lineage>
</organism>
<evidence type="ECO:0000313" key="3">
    <source>
        <dbReference type="Proteomes" id="UP001165092"/>
    </source>
</evidence>
<keyword evidence="3" id="KW-1185">Reference proteome</keyword>
<evidence type="ECO:0000313" key="2">
    <source>
        <dbReference type="EMBL" id="GLU46535.1"/>
    </source>
</evidence>
<name>A0A9W6UI00_9ACTN</name>
<accession>A0A9W6UI00</accession>
<dbReference type="RefSeq" id="WP_285757380.1">
    <property type="nucleotide sequence ID" value="NZ_BSQG01000001.1"/>
</dbReference>
<proteinExistence type="predicted"/>
<gene>
    <name evidence="2" type="ORF">Nans01_08860</name>
</gene>
<feature type="domain" description="DUF6879" evidence="1">
    <location>
        <begin position="13"/>
        <end position="178"/>
    </location>
</feature>
<protein>
    <recommendedName>
        <fullName evidence="1">DUF6879 domain-containing protein</fullName>
    </recommendedName>
</protein>
<dbReference type="InterPro" id="IPR049244">
    <property type="entry name" value="DUF6879"/>
</dbReference>
<evidence type="ECO:0000259" key="1">
    <source>
        <dbReference type="Pfam" id="PF21806"/>
    </source>
</evidence>
<comment type="caution">
    <text evidence="2">The sequence shown here is derived from an EMBL/GenBank/DDBJ whole genome shotgun (WGS) entry which is preliminary data.</text>
</comment>
<dbReference type="AlphaFoldDB" id="A0A9W6UI00"/>
<dbReference type="Proteomes" id="UP001165092">
    <property type="component" value="Unassembled WGS sequence"/>
</dbReference>
<dbReference type="Pfam" id="PF21806">
    <property type="entry name" value="DUF6879"/>
    <property type="match status" value="1"/>
</dbReference>
<reference evidence="2" key="1">
    <citation type="submission" date="2023-02" db="EMBL/GenBank/DDBJ databases">
        <title>Nocardiopsis ansamitocini NBRC 112285.</title>
        <authorList>
            <person name="Ichikawa N."/>
            <person name="Sato H."/>
            <person name="Tonouchi N."/>
        </authorList>
    </citation>
    <scope>NUCLEOTIDE SEQUENCE</scope>
    <source>
        <strain evidence="2">NBRC 112285</strain>
    </source>
</reference>
<sequence length="192" mass="21446">MATVFESLDDPGFQGLFDDFSHTAYRLEARQGYGVSYEMEEFARFRSGQARGAFPGIAEWAERVEAATAVGKRFHRVHVVTEPLSDYVRFECAWCYRHTAAAGEDVRVVAVPEGTWPQGLPRFDYWLFDSALLVRMDYADDDAFVRAEIVADPAQVVAANAARDHAVHLSVPFADYAAGFDDLMRRPASSPV</sequence>
<dbReference type="EMBL" id="BSQG01000001">
    <property type="protein sequence ID" value="GLU46535.1"/>
    <property type="molecule type" value="Genomic_DNA"/>
</dbReference>